<keyword evidence="4" id="KW-1185">Reference proteome</keyword>
<keyword evidence="1" id="KW-0732">Signal</keyword>
<accession>A0ABS6BM61</accession>
<proteinExistence type="predicted"/>
<reference evidence="3 4" key="1">
    <citation type="submission" date="2021-06" db="EMBL/GenBank/DDBJ databases">
        <title>Sphingomonas sp. XMGL2, whole genome shotgun sequencing project.</title>
        <authorList>
            <person name="Zhao G."/>
            <person name="Shen L."/>
        </authorList>
    </citation>
    <scope>NUCLEOTIDE SEQUENCE [LARGE SCALE GENOMIC DNA]</scope>
    <source>
        <strain evidence="3 4">XMGL2</strain>
    </source>
</reference>
<protein>
    <submittedName>
        <fullName evidence="3">Membrane integrity-associated transporter subunit PqiC</fullName>
    </submittedName>
</protein>
<comment type="caution">
    <text evidence="3">The sequence shown here is derived from an EMBL/GenBank/DDBJ whole genome shotgun (WGS) entry which is preliminary data.</text>
</comment>
<dbReference type="EMBL" id="JAHKRT010000005">
    <property type="protein sequence ID" value="MBU3078324.1"/>
    <property type="molecule type" value="Genomic_DNA"/>
</dbReference>
<evidence type="ECO:0000256" key="1">
    <source>
        <dbReference type="SAM" id="SignalP"/>
    </source>
</evidence>
<dbReference type="Proteomes" id="UP000776276">
    <property type="component" value="Unassembled WGS sequence"/>
</dbReference>
<dbReference type="InterPro" id="IPR005586">
    <property type="entry name" value="ABC_trans_aux"/>
</dbReference>
<name>A0ABS6BM61_9SPHN</name>
<feature type="domain" description="ABC-type transport auxiliary lipoprotein component" evidence="2">
    <location>
        <begin position="42"/>
        <end position="193"/>
    </location>
</feature>
<gene>
    <name evidence="3" type="ORF">KOF26_10630</name>
</gene>
<organism evidence="3 4">
    <name type="scientific">Sphingomonas quercus</name>
    <dbReference type="NCBI Taxonomy" id="2842451"/>
    <lineage>
        <taxon>Bacteria</taxon>
        <taxon>Pseudomonadati</taxon>
        <taxon>Pseudomonadota</taxon>
        <taxon>Alphaproteobacteria</taxon>
        <taxon>Sphingomonadales</taxon>
        <taxon>Sphingomonadaceae</taxon>
        <taxon>Sphingomonas</taxon>
    </lineage>
</organism>
<dbReference type="Pfam" id="PF03886">
    <property type="entry name" value="ABC_trans_aux"/>
    <property type="match status" value="1"/>
</dbReference>
<evidence type="ECO:0000313" key="4">
    <source>
        <dbReference type="Proteomes" id="UP000776276"/>
    </source>
</evidence>
<feature type="signal peptide" evidence="1">
    <location>
        <begin position="1"/>
        <end position="26"/>
    </location>
</feature>
<sequence>MRPTMRSPLLAAALALPLAACISFGAKPPPTLMTLSNASPLAPGQSVTAREGTSITIYVPSAPPELGGLRVPVKAGPNAVAYLKDAQWGDAPTRLFRNLLAETITAKTGRVALDPRQYVLAPGARLSGRLVDFGMDAGTGQVTATYDAMLVRKEGATLESRRFQAKAQAATQDAPGVAAALSQASNQIAAEVADWVGAG</sequence>
<evidence type="ECO:0000313" key="3">
    <source>
        <dbReference type="EMBL" id="MBU3078324.1"/>
    </source>
</evidence>
<evidence type="ECO:0000259" key="2">
    <source>
        <dbReference type="Pfam" id="PF03886"/>
    </source>
</evidence>
<feature type="chain" id="PRO_5046032511" evidence="1">
    <location>
        <begin position="27"/>
        <end position="199"/>
    </location>
</feature>